<comment type="caution">
    <text evidence="2">The sequence shown here is derived from an EMBL/GenBank/DDBJ whole genome shotgun (WGS) entry which is preliminary data.</text>
</comment>
<dbReference type="Proteomes" id="UP001597101">
    <property type="component" value="Unassembled WGS sequence"/>
</dbReference>
<feature type="transmembrane region" description="Helical" evidence="1">
    <location>
        <begin position="48"/>
        <end position="66"/>
    </location>
</feature>
<keyword evidence="3" id="KW-1185">Reference proteome</keyword>
<gene>
    <name evidence="2" type="ORF">ACFQ14_00820</name>
</gene>
<evidence type="ECO:0000313" key="3">
    <source>
        <dbReference type="Proteomes" id="UP001597101"/>
    </source>
</evidence>
<dbReference type="RefSeq" id="WP_377210797.1">
    <property type="nucleotide sequence ID" value="NZ_JBHTJV010000002.1"/>
</dbReference>
<keyword evidence="1" id="KW-0472">Membrane</keyword>
<dbReference type="InterPro" id="IPR010331">
    <property type="entry name" value="ExoD"/>
</dbReference>
<protein>
    <submittedName>
        <fullName evidence="2">Exopolysaccharide biosynthesis protein</fullName>
    </submittedName>
</protein>
<dbReference type="EMBL" id="JBHTJV010000002">
    <property type="protein sequence ID" value="MFD0914943.1"/>
    <property type="molecule type" value="Genomic_DNA"/>
</dbReference>
<dbReference type="PANTHER" id="PTHR41795:SF1">
    <property type="entry name" value="EXOPOLYSACCHARIDE SYNTHESIS PROTEIN"/>
    <property type="match status" value="1"/>
</dbReference>
<reference evidence="3" key="1">
    <citation type="journal article" date="2019" name="Int. J. Syst. Evol. Microbiol.">
        <title>The Global Catalogue of Microorganisms (GCM) 10K type strain sequencing project: providing services to taxonomists for standard genome sequencing and annotation.</title>
        <authorList>
            <consortium name="The Broad Institute Genomics Platform"/>
            <consortium name="The Broad Institute Genome Sequencing Center for Infectious Disease"/>
            <person name="Wu L."/>
            <person name="Ma J."/>
        </authorList>
    </citation>
    <scope>NUCLEOTIDE SEQUENCE [LARGE SCALE GENOMIC DNA]</scope>
    <source>
        <strain evidence="3">CCUG 60023</strain>
    </source>
</reference>
<sequence length="214" mass="23003">MAYTQTNDQPILGTTALLDDVLARLVVKHGAEARISLGALTDTLESRAYGVILLLMALPCCLPFVYGLPQIVALPMLFLIGQLAIGRTRVWLPESLRKREFSINLLAKTVARGRPWLKRFEIVAGPRVGWVSEGLGLRIIGALLLIPCASILVPLPLTNTVPGLGVAIAAIGLIERDGLLILFGLIVGLIWVAALIIGGQAAITFLIDFVRNLI</sequence>
<keyword evidence="1" id="KW-1133">Transmembrane helix</keyword>
<keyword evidence="1" id="KW-0812">Transmembrane</keyword>
<name>A0ABW3FBV7_9HYPH</name>
<evidence type="ECO:0000256" key="1">
    <source>
        <dbReference type="SAM" id="Phobius"/>
    </source>
</evidence>
<organism evidence="2 3">
    <name type="scientific">Pseudahrensia aquimaris</name>
    <dbReference type="NCBI Taxonomy" id="744461"/>
    <lineage>
        <taxon>Bacteria</taxon>
        <taxon>Pseudomonadati</taxon>
        <taxon>Pseudomonadota</taxon>
        <taxon>Alphaproteobacteria</taxon>
        <taxon>Hyphomicrobiales</taxon>
        <taxon>Ahrensiaceae</taxon>
        <taxon>Pseudahrensia</taxon>
    </lineage>
</organism>
<proteinExistence type="predicted"/>
<dbReference type="Pfam" id="PF06055">
    <property type="entry name" value="ExoD"/>
    <property type="match status" value="1"/>
</dbReference>
<evidence type="ECO:0000313" key="2">
    <source>
        <dbReference type="EMBL" id="MFD0914943.1"/>
    </source>
</evidence>
<accession>A0ABW3FBV7</accession>
<dbReference type="PANTHER" id="PTHR41795">
    <property type="entry name" value="EXOPOLYSACCHARIDE SYNTHESIS PROTEIN"/>
    <property type="match status" value="1"/>
</dbReference>
<feature type="transmembrane region" description="Helical" evidence="1">
    <location>
        <begin position="178"/>
        <end position="207"/>
    </location>
</feature>
<dbReference type="PIRSF" id="PIRSF033239">
    <property type="entry name" value="ExoD"/>
    <property type="match status" value="1"/>
</dbReference>